<dbReference type="EMBL" id="NGKC01000016">
    <property type="protein sequence ID" value="RSU09784.1"/>
    <property type="molecule type" value="Genomic_DNA"/>
</dbReference>
<dbReference type="OrthoDB" id="9775255at2"/>
<evidence type="ECO:0000313" key="10">
    <source>
        <dbReference type="EMBL" id="RSU09784.1"/>
    </source>
</evidence>
<dbReference type="PANTHER" id="PTHR21039:SF0">
    <property type="entry name" value="HISTIDINOL-PHOSPHATASE"/>
    <property type="match status" value="1"/>
</dbReference>
<comment type="catalytic activity">
    <reaction evidence="7 8">
        <text>L-histidinol phosphate + H2O = L-histidinol + phosphate</text>
        <dbReference type="Rhea" id="RHEA:14465"/>
        <dbReference type="ChEBI" id="CHEBI:15377"/>
        <dbReference type="ChEBI" id="CHEBI:43474"/>
        <dbReference type="ChEBI" id="CHEBI:57699"/>
        <dbReference type="ChEBI" id="CHEBI:57980"/>
        <dbReference type="EC" id="3.1.3.15"/>
    </reaction>
</comment>
<dbReference type="GO" id="GO:0004401">
    <property type="term" value="F:histidinol-phosphatase activity"/>
    <property type="evidence" value="ECO:0007669"/>
    <property type="project" value="UniProtKB-UniRule"/>
</dbReference>
<reference evidence="10 11" key="1">
    <citation type="submission" date="2017-05" db="EMBL/GenBank/DDBJ databases">
        <title>Vagococcus spp. assemblies.</title>
        <authorList>
            <person name="Gulvik C.A."/>
        </authorList>
    </citation>
    <scope>NUCLEOTIDE SEQUENCE [LARGE SCALE GENOMIC DNA]</scope>
    <source>
        <strain evidence="10 11">LMG 24798</strain>
    </source>
</reference>
<dbReference type="NCBIfam" id="TIGR01856">
    <property type="entry name" value="hisJ_fam"/>
    <property type="match status" value="1"/>
</dbReference>
<evidence type="ECO:0000259" key="9">
    <source>
        <dbReference type="Pfam" id="PF02811"/>
    </source>
</evidence>
<evidence type="ECO:0000256" key="6">
    <source>
        <dbReference type="ARBA" id="ARBA00023102"/>
    </source>
</evidence>
<evidence type="ECO:0000256" key="5">
    <source>
        <dbReference type="ARBA" id="ARBA00022801"/>
    </source>
</evidence>
<comment type="caution">
    <text evidence="10">The sequence shown here is derived from an EMBL/GenBank/DDBJ whole genome shotgun (WGS) entry which is preliminary data.</text>
</comment>
<dbReference type="SUPFAM" id="SSF89550">
    <property type="entry name" value="PHP domain-like"/>
    <property type="match status" value="1"/>
</dbReference>
<gene>
    <name evidence="10" type="ORF">CBF27_11915</name>
</gene>
<organism evidence="10 11">
    <name type="scientific">Vagococcus acidifermentans</name>
    <dbReference type="NCBI Taxonomy" id="564710"/>
    <lineage>
        <taxon>Bacteria</taxon>
        <taxon>Bacillati</taxon>
        <taxon>Bacillota</taxon>
        <taxon>Bacilli</taxon>
        <taxon>Lactobacillales</taxon>
        <taxon>Enterococcaceae</taxon>
        <taxon>Vagococcus</taxon>
    </lineage>
</organism>
<sequence>MKHDGHTHTEYCPHGTVADVEELVQRAIALGFKRYSITEHAPLPPDGLADSGGEPEIWTSSTMPLNDVRHYFIHMERLKKKYAADIELLVGFEVDYLAGHRHWTTDFLNEYGPQMDDGILSVHFLDGVDGLRCIDYQPQDYAEGIIARYGSFQSAQLAYYRMIQDSLMADLGPYKPTRLGHISLCQKFQLAFPDEDTSLSADSLALIDTLLTQIKAKRYTLDVNAAGLFKPDCRDIYPPEPLIRQARQAGIPLIYGSDAHDLADVGRGYDIVSALLP</sequence>
<keyword evidence="11" id="KW-1185">Reference proteome</keyword>
<evidence type="ECO:0000256" key="7">
    <source>
        <dbReference type="ARBA" id="ARBA00049158"/>
    </source>
</evidence>
<comment type="pathway">
    <text evidence="1 8">Amino-acid biosynthesis; L-histidine biosynthesis; L-histidine from 5-phospho-alpha-D-ribose 1-diphosphate: step 8/9.</text>
</comment>
<feature type="domain" description="PHP" evidence="9">
    <location>
        <begin position="4"/>
        <end position="225"/>
    </location>
</feature>
<name>A0A430APF2_9ENTE</name>
<evidence type="ECO:0000313" key="11">
    <source>
        <dbReference type="Proteomes" id="UP000286773"/>
    </source>
</evidence>
<protein>
    <recommendedName>
        <fullName evidence="3 8">Histidinol-phosphatase</fullName>
        <shortName evidence="8">HolPase</shortName>
        <ecNumber evidence="3 8">3.1.3.15</ecNumber>
    </recommendedName>
</protein>
<dbReference type="CDD" id="cd12110">
    <property type="entry name" value="PHP_HisPPase_Hisj_like"/>
    <property type="match status" value="1"/>
</dbReference>
<evidence type="ECO:0000256" key="4">
    <source>
        <dbReference type="ARBA" id="ARBA00022605"/>
    </source>
</evidence>
<dbReference type="PANTHER" id="PTHR21039">
    <property type="entry name" value="HISTIDINOL PHOSPHATASE-RELATED"/>
    <property type="match status" value="1"/>
</dbReference>
<dbReference type="EC" id="3.1.3.15" evidence="3 8"/>
<evidence type="ECO:0000256" key="3">
    <source>
        <dbReference type="ARBA" id="ARBA00013085"/>
    </source>
</evidence>
<evidence type="ECO:0000256" key="2">
    <source>
        <dbReference type="ARBA" id="ARBA00009152"/>
    </source>
</evidence>
<dbReference type="UniPathway" id="UPA00031">
    <property type="reaction ID" value="UER00013"/>
</dbReference>
<dbReference type="AlphaFoldDB" id="A0A430APF2"/>
<dbReference type="NCBIfam" id="NF005996">
    <property type="entry name" value="PRK08123.1"/>
    <property type="match status" value="1"/>
</dbReference>
<keyword evidence="6 8" id="KW-0368">Histidine biosynthesis</keyword>
<dbReference type="GO" id="GO:0000105">
    <property type="term" value="P:L-histidine biosynthetic process"/>
    <property type="evidence" value="ECO:0007669"/>
    <property type="project" value="UniProtKB-UniRule"/>
</dbReference>
<dbReference type="InterPro" id="IPR010140">
    <property type="entry name" value="Histidinol_P_phosphatase_HisJ"/>
</dbReference>
<evidence type="ECO:0000256" key="8">
    <source>
        <dbReference type="RuleBase" id="RU366003"/>
    </source>
</evidence>
<proteinExistence type="inferred from homology"/>
<dbReference type="InterPro" id="IPR004013">
    <property type="entry name" value="PHP_dom"/>
</dbReference>
<keyword evidence="4 8" id="KW-0028">Amino-acid biosynthesis</keyword>
<evidence type="ECO:0000256" key="1">
    <source>
        <dbReference type="ARBA" id="ARBA00004970"/>
    </source>
</evidence>
<dbReference type="Gene3D" id="3.20.20.140">
    <property type="entry name" value="Metal-dependent hydrolases"/>
    <property type="match status" value="1"/>
</dbReference>
<dbReference type="Pfam" id="PF02811">
    <property type="entry name" value="PHP"/>
    <property type="match status" value="1"/>
</dbReference>
<accession>A0A430APF2</accession>
<keyword evidence="5 8" id="KW-0378">Hydrolase</keyword>
<dbReference type="Proteomes" id="UP000286773">
    <property type="component" value="Unassembled WGS sequence"/>
</dbReference>
<dbReference type="RefSeq" id="WP_126814613.1">
    <property type="nucleotide sequence ID" value="NZ_NGKC01000016.1"/>
</dbReference>
<dbReference type="GO" id="GO:0005737">
    <property type="term" value="C:cytoplasm"/>
    <property type="evidence" value="ECO:0007669"/>
    <property type="project" value="TreeGrafter"/>
</dbReference>
<dbReference type="InterPro" id="IPR016195">
    <property type="entry name" value="Pol/histidinol_Pase-like"/>
</dbReference>
<comment type="similarity">
    <text evidence="2 8">Belongs to the PHP hydrolase family. HisK subfamily.</text>
</comment>